<evidence type="ECO:0000256" key="3">
    <source>
        <dbReference type="ARBA" id="ARBA00022692"/>
    </source>
</evidence>
<evidence type="ECO:0000256" key="1">
    <source>
        <dbReference type="ARBA" id="ARBA00004651"/>
    </source>
</evidence>
<comment type="caution">
    <text evidence="8">The sequence shown here is derived from an EMBL/GenBank/DDBJ whole genome shotgun (WGS) entry which is preliminary data.</text>
</comment>
<reference evidence="8 9" key="1">
    <citation type="submission" date="2020-08" db="EMBL/GenBank/DDBJ databases">
        <title>Sequencing the genomes of 1000 actinobacteria strains.</title>
        <authorList>
            <person name="Klenk H.-P."/>
        </authorList>
    </citation>
    <scope>NUCLEOTIDE SEQUENCE [LARGE SCALE GENOMIC DNA]</scope>
    <source>
        <strain evidence="8 9">DSM 45859</strain>
    </source>
</reference>
<feature type="transmembrane region" description="Helical" evidence="6">
    <location>
        <begin position="21"/>
        <end position="44"/>
    </location>
</feature>
<organism evidence="8 9">
    <name type="scientific">Amycolatopsis jiangsuensis</name>
    <dbReference type="NCBI Taxonomy" id="1181879"/>
    <lineage>
        <taxon>Bacteria</taxon>
        <taxon>Bacillati</taxon>
        <taxon>Actinomycetota</taxon>
        <taxon>Actinomycetes</taxon>
        <taxon>Pseudonocardiales</taxon>
        <taxon>Pseudonocardiaceae</taxon>
        <taxon>Amycolatopsis</taxon>
    </lineage>
</organism>
<feature type="transmembrane region" description="Helical" evidence="6">
    <location>
        <begin position="331"/>
        <end position="349"/>
    </location>
</feature>
<gene>
    <name evidence="8" type="ORF">BJY18_004808</name>
</gene>
<dbReference type="GO" id="GO:0005886">
    <property type="term" value="C:plasma membrane"/>
    <property type="evidence" value="ECO:0007669"/>
    <property type="project" value="UniProtKB-SubCell"/>
</dbReference>
<name>A0A840J066_9PSEU</name>
<dbReference type="RefSeq" id="WP_184782051.1">
    <property type="nucleotide sequence ID" value="NZ_JACHMG010000001.1"/>
</dbReference>
<dbReference type="InterPro" id="IPR038766">
    <property type="entry name" value="Membrane_comp_ABC_pdt"/>
</dbReference>
<evidence type="ECO:0000256" key="6">
    <source>
        <dbReference type="SAM" id="Phobius"/>
    </source>
</evidence>
<proteinExistence type="predicted"/>
<dbReference type="Proteomes" id="UP000581769">
    <property type="component" value="Unassembled WGS sequence"/>
</dbReference>
<feature type="transmembrane region" description="Helical" evidence="6">
    <location>
        <begin position="723"/>
        <end position="745"/>
    </location>
</feature>
<dbReference type="Pfam" id="PF02687">
    <property type="entry name" value="FtsX"/>
    <property type="match status" value="2"/>
</dbReference>
<feature type="transmembrane region" description="Helical" evidence="6">
    <location>
        <begin position="634"/>
        <end position="658"/>
    </location>
</feature>
<feature type="domain" description="ABC3 transporter permease C-terminal" evidence="7">
    <location>
        <begin position="640"/>
        <end position="751"/>
    </location>
</feature>
<keyword evidence="3 6" id="KW-0812">Transmembrane</keyword>
<protein>
    <submittedName>
        <fullName evidence="8">MFS family permease</fullName>
    </submittedName>
</protein>
<evidence type="ECO:0000313" key="9">
    <source>
        <dbReference type="Proteomes" id="UP000581769"/>
    </source>
</evidence>
<keyword evidence="2" id="KW-1003">Cell membrane</keyword>
<keyword evidence="9" id="KW-1185">Reference proteome</keyword>
<keyword evidence="4 6" id="KW-1133">Transmembrane helix</keyword>
<dbReference type="PANTHER" id="PTHR30287">
    <property type="entry name" value="MEMBRANE COMPONENT OF PREDICTED ABC SUPERFAMILY METABOLITE UPTAKE TRANSPORTER"/>
    <property type="match status" value="1"/>
</dbReference>
<evidence type="ECO:0000313" key="8">
    <source>
        <dbReference type="EMBL" id="MBB4687323.1"/>
    </source>
</evidence>
<feature type="domain" description="ABC3 transporter permease C-terminal" evidence="7">
    <location>
        <begin position="199"/>
        <end position="317"/>
    </location>
</feature>
<feature type="transmembrane region" description="Helical" evidence="6">
    <location>
        <begin position="409"/>
        <end position="431"/>
    </location>
</feature>
<comment type="subcellular location">
    <subcellularLocation>
        <location evidence="1">Cell membrane</location>
        <topology evidence="1">Multi-pass membrane protein</topology>
    </subcellularLocation>
</comment>
<evidence type="ECO:0000259" key="7">
    <source>
        <dbReference type="Pfam" id="PF02687"/>
    </source>
</evidence>
<feature type="transmembrane region" description="Helical" evidence="6">
    <location>
        <begin position="251"/>
        <end position="272"/>
    </location>
</feature>
<dbReference type="EMBL" id="JACHMG010000001">
    <property type="protein sequence ID" value="MBB4687323.1"/>
    <property type="molecule type" value="Genomic_DNA"/>
</dbReference>
<feature type="transmembrane region" description="Helical" evidence="6">
    <location>
        <begin position="686"/>
        <end position="711"/>
    </location>
</feature>
<dbReference type="InterPro" id="IPR003838">
    <property type="entry name" value="ABC3_permease_C"/>
</dbReference>
<dbReference type="AlphaFoldDB" id="A0A840J066"/>
<evidence type="ECO:0000256" key="5">
    <source>
        <dbReference type="ARBA" id="ARBA00023136"/>
    </source>
</evidence>
<accession>A0A840J066</accession>
<keyword evidence="5 6" id="KW-0472">Membrane</keyword>
<feature type="transmembrane region" description="Helical" evidence="6">
    <location>
        <begin position="361"/>
        <end position="388"/>
    </location>
</feature>
<dbReference type="PANTHER" id="PTHR30287:SF2">
    <property type="entry name" value="BLL1001 PROTEIN"/>
    <property type="match status" value="1"/>
</dbReference>
<sequence>MNPFQIAMRVLRVDRRTRASAILTTVGVAVATALVLLLATLPFATQAREQRAQWQQQYGYSHDDKPAMLVKTSTDYLGDKEIVRVDVAPTGSGADLHLPAGIAKLPGPGQALVSPELGKLLNNTPANQLGDRFGKPVDALGEQALRYPDQLVALVGHSPQELQGSGSEPTYGVDGMPVAGFPTDEAQPDGLLVLLAWVGIIVLLVPSLVLVASSARLTAARREQRMAALRLAGATPGQVTSMVSAETGLSAGVGALLGLLLSPALDGLATFVPWTGGTWLASDFSLPVGLTVAIVVAIPALVVLAGVLGLRRVLRTPLFATGGHQVKPLRWWRLLALPVAGLFFFFAIATGRDSGGGQEMVLFGLFLVVGSAMVVGPWVTSAVGGTFVRIWRRPSTLLAGRRLREDPKGAYRASAGIVLAVFAGSMALTLLPSFESMAGGGREYVDSALYTDVSADKAAVVADQANSKLAKEGVQERALTVPTVWLEQKSEDGRPSYQRTYVMSCADAVRLTRLGITAGDCKPGAGLYAPYELDTAKYQLAGDLERDAVTKPLGTVPMGTFQPGSDVSLSYLLDPASLPAGVQPVDATVVVPTTDADREVVRTALASVSAGSEIGSRDQHLYEQQQTLGDLRRVTVIGLLAAGVLAGCSAAVATAGAVMDRRRTFGALVAAGTPVRVLSRALRMEAALPSLVATIGAGVVGVFVGLGLFSITSEDPITLSPWILAPVVLGVGVALIGASVCTPALKRVQAEPLSDE</sequence>
<evidence type="ECO:0000256" key="4">
    <source>
        <dbReference type="ARBA" id="ARBA00022989"/>
    </source>
</evidence>
<feature type="transmembrane region" description="Helical" evidence="6">
    <location>
        <begin position="191"/>
        <end position="212"/>
    </location>
</feature>
<feature type="transmembrane region" description="Helical" evidence="6">
    <location>
        <begin position="284"/>
        <end position="310"/>
    </location>
</feature>
<evidence type="ECO:0000256" key="2">
    <source>
        <dbReference type="ARBA" id="ARBA00022475"/>
    </source>
</evidence>